<evidence type="ECO:0000256" key="6">
    <source>
        <dbReference type="ARBA" id="ARBA00022454"/>
    </source>
</evidence>
<evidence type="ECO:0000256" key="13">
    <source>
        <dbReference type="SAM" id="Coils"/>
    </source>
</evidence>
<dbReference type="GO" id="GO:0042729">
    <property type="term" value="C:DASH complex"/>
    <property type="evidence" value="ECO:0007669"/>
    <property type="project" value="InterPro"/>
</dbReference>
<dbReference type="InterPro" id="IPR013251">
    <property type="entry name" value="DASH_Spc19"/>
</dbReference>
<dbReference type="PANTHER" id="PTHR28262:SF1">
    <property type="entry name" value="DASH COMPLEX SUBUNIT SPC19"/>
    <property type="match status" value="1"/>
</dbReference>
<comment type="similarity">
    <text evidence="4">Belongs to the DASH complex SPC19 family.</text>
</comment>
<evidence type="ECO:0000256" key="8">
    <source>
        <dbReference type="ARBA" id="ARBA00022838"/>
    </source>
</evidence>
<evidence type="ECO:0000256" key="4">
    <source>
        <dbReference type="ARBA" id="ARBA00008952"/>
    </source>
</evidence>
<comment type="caution">
    <text evidence="14">The sequence shown here is derived from an EMBL/GenBank/DDBJ whole genome shotgun (WGS) entry which is preliminary data.</text>
</comment>
<comment type="subcellular location">
    <subcellularLocation>
        <location evidence="3">Chromosome</location>
        <location evidence="3">Centromere</location>
        <location evidence="3">Kinetochore</location>
    </subcellularLocation>
    <subcellularLocation>
        <location evidence="2">Cytoplasm</location>
        <location evidence="2">Cytoskeleton</location>
        <location evidence="2">Spindle</location>
    </subcellularLocation>
    <subcellularLocation>
        <location evidence="1">Nucleus</location>
    </subcellularLocation>
</comment>
<evidence type="ECO:0000256" key="9">
    <source>
        <dbReference type="ARBA" id="ARBA00023212"/>
    </source>
</evidence>
<evidence type="ECO:0000256" key="12">
    <source>
        <dbReference type="ARBA" id="ARBA00032583"/>
    </source>
</evidence>
<feature type="coiled-coil region" evidence="13">
    <location>
        <begin position="124"/>
        <end position="151"/>
    </location>
</feature>
<evidence type="ECO:0000313" key="15">
    <source>
        <dbReference type="Proteomes" id="UP000298390"/>
    </source>
</evidence>
<protein>
    <recommendedName>
        <fullName evidence="5">DASH complex subunit SPC19</fullName>
    </recommendedName>
    <alternativeName>
        <fullName evidence="12">Outer kinetochore protein SPC19</fullName>
    </alternativeName>
</protein>
<sequence length="161" mass="18284">MQFAALSCENVSLPWKIAAKREAQKVVRAGTYDLPRITKVLENEHIFLLIDEATVRRYKADLTDEIEPQINELISRAEKGLQILLKRESMLRAKVESSMPSRPSSRAAVTINTAGMSKLDIRKIQMLSRQREKLEDEAAALQREIDDLLPDDHRLGYLAGL</sequence>
<dbReference type="AlphaFoldDB" id="A0A4Y9Z1B2"/>
<evidence type="ECO:0000313" key="14">
    <source>
        <dbReference type="EMBL" id="TFY67641.1"/>
    </source>
</evidence>
<keyword evidence="13" id="KW-0175">Coiled coil</keyword>
<evidence type="ECO:0000256" key="11">
    <source>
        <dbReference type="ARBA" id="ARBA00023328"/>
    </source>
</evidence>
<evidence type="ECO:0000256" key="7">
    <source>
        <dbReference type="ARBA" id="ARBA00022490"/>
    </source>
</evidence>
<gene>
    <name evidence="14" type="ORF">EVJ58_g1491</name>
</gene>
<dbReference type="EMBL" id="SEKV01000048">
    <property type="protein sequence ID" value="TFY67641.1"/>
    <property type="molecule type" value="Genomic_DNA"/>
</dbReference>
<accession>A0A4Y9Z1B2</accession>
<organism evidence="14 15">
    <name type="scientific">Rhodofomes roseus</name>
    <dbReference type="NCBI Taxonomy" id="34475"/>
    <lineage>
        <taxon>Eukaryota</taxon>
        <taxon>Fungi</taxon>
        <taxon>Dikarya</taxon>
        <taxon>Basidiomycota</taxon>
        <taxon>Agaricomycotina</taxon>
        <taxon>Agaricomycetes</taxon>
        <taxon>Polyporales</taxon>
        <taxon>Rhodofomes</taxon>
    </lineage>
</organism>
<keyword evidence="8" id="KW-0995">Kinetochore</keyword>
<dbReference type="Pfam" id="PF08287">
    <property type="entry name" value="DASH_Spc19"/>
    <property type="match status" value="1"/>
</dbReference>
<dbReference type="GO" id="GO:0008608">
    <property type="term" value="P:attachment of spindle microtubules to kinetochore"/>
    <property type="evidence" value="ECO:0007669"/>
    <property type="project" value="InterPro"/>
</dbReference>
<name>A0A4Y9Z1B2_9APHY</name>
<evidence type="ECO:0000256" key="3">
    <source>
        <dbReference type="ARBA" id="ARBA00004629"/>
    </source>
</evidence>
<reference evidence="14 15" key="1">
    <citation type="submission" date="2019-01" db="EMBL/GenBank/DDBJ databases">
        <title>Genome sequencing of the rare red list fungi Fomitopsis rosea.</title>
        <authorList>
            <person name="Buettner E."/>
            <person name="Kellner H."/>
        </authorList>
    </citation>
    <scope>NUCLEOTIDE SEQUENCE [LARGE SCALE GENOMIC DNA]</scope>
    <source>
        <strain evidence="14 15">DSM 105464</strain>
    </source>
</reference>
<evidence type="ECO:0000256" key="10">
    <source>
        <dbReference type="ARBA" id="ARBA00023242"/>
    </source>
</evidence>
<evidence type="ECO:0000256" key="5">
    <source>
        <dbReference type="ARBA" id="ARBA00016329"/>
    </source>
</evidence>
<dbReference type="GO" id="GO:0005876">
    <property type="term" value="C:spindle microtubule"/>
    <property type="evidence" value="ECO:0007669"/>
    <property type="project" value="InterPro"/>
</dbReference>
<dbReference type="PANTHER" id="PTHR28262">
    <property type="entry name" value="DASH COMPLEX SUBUNIT SPC19"/>
    <property type="match status" value="1"/>
</dbReference>
<evidence type="ECO:0000256" key="1">
    <source>
        <dbReference type="ARBA" id="ARBA00004123"/>
    </source>
</evidence>
<dbReference type="STRING" id="34475.A0A4Y9Z1B2"/>
<dbReference type="Proteomes" id="UP000298390">
    <property type="component" value="Unassembled WGS sequence"/>
</dbReference>
<proteinExistence type="inferred from homology"/>
<keyword evidence="10" id="KW-0539">Nucleus</keyword>
<keyword evidence="6" id="KW-0158">Chromosome</keyword>
<keyword evidence="11" id="KW-0137">Centromere</keyword>
<keyword evidence="7" id="KW-0963">Cytoplasm</keyword>
<evidence type="ECO:0000256" key="2">
    <source>
        <dbReference type="ARBA" id="ARBA00004186"/>
    </source>
</evidence>
<keyword evidence="9" id="KW-0206">Cytoskeleton</keyword>